<dbReference type="CDD" id="cd00139">
    <property type="entry name" value="PIPKc"/>
    <property type="match status" value="1"/>
</dbReference>
<dbReference type="PROSITE" id="PS51455">
    <property type="entry name" value="PIPK"/>
    <property type="match status" value="1"/>
</dbReference>
<dbReference type="InterPro" id="IPR017981">
    <property type="entry name" value="GPCR_2-like_7TM"/>
</dbReference>
<reference evidence="11 12" key="1">
    <citation type="journal article" date="2023" name="BMC Biol.">
        <title>The compact genome of the sponge Oopsacas minuta (Hexactinellida) is lacking key metazoan core genes.</title>
        <authorList>
            <person name="Santini S."/>
            <person name="Schenkelaars Q."/>
            <person name="Jourda C."/>
            <person name="Duchesne M."/>
            <person name="Belahbib H."/>
            <person name="Rocher C."/>
            <person name="Selva M."/>
            <person name="Riesgo A."/>
            <person name="Vervoort M."/>
            <person name="Leys S.P."/>
            <person name="Kodjabachian L."/>
            <person name="Le Bivic A."/>
            <person name="Borchiellini C."/>
            <person name="Claverie J.M."/>
            <person name="Renard E."/>
        </authorList>
    </citation>
    <scope>NUCLEOTIDE SEQUENCE [LARGE SCALE GENOMIC DNA]</scope>
    <source>
        <strain evidence="11">SPO-2</strain>
    </source>
</reference>
<dbReference type="AlphaFoldDB" id="A0AAV7JSM3"/>
<dbReference type="PROSITE" id="PS50262">
    <property type="entry name" value="G_PROTEIN_RECEP_F1_2"/>
    <property type="match status" value="1"/>
</dbReference>
<dbReference type="PANTHER" id="PTHR23086:SF8">
    <property type="entry name" value="PHOSPHATIDYLINOSITOL 5-PHOSPHATE 4-KINASE, ISOFORM A"/>
    <property type="match status" value="1"/>
</dbReference>
<dbReference type="GO" id="GO:0007166">
    <property type="term" value="P:cell surface receptor signaling pathway"/>
    <property type="evidence" value="ECO:0007669"/>
    <property type="project" value="InterPro"/>
</dbReference>
<dbReference type="SUPFAM" id="SSF81321">
    <property type="entry name" value="Family A G protein-coupled receptor-like"/>
    <property type="match status" value="1"/>
</dbReference>
<evidence type="ECO:0000313" key="11">
    <source>
        <dbReference type="EMBL" id="KAI6651750.1"/>
    </source>
</evidence>
<dbReference type="GO" id="GO:0016308">
    <property type="term" value="F:1-phosphatidylinositol-4-phosphate 5-kinase activity"/>
    <property type="evidence" value="ECO:0007669"/>
    <property type="project" value="TreeGrafter"/>
</dbReference>
<feature type="domain" description="PIPK" evidence="10">
    <location>
        <begin position="398"/>
        <end position="823"/>
    </location>
</feature>
<organism evidence="11 12">
    <name type="scientific">Oopsacas minuta</name>
    <dbReference type="NCBI Taxonomy" id="111878"/>
    <lineage>
        <taxon>Eukaryota</taxon>
        <taxon>Metazoa</taxon>
        <taxon>Porifera</taxon>
        <taxon>Hexactinellida</taxon>
        <taxon>Hexasterophora</taxon>
        <taxon>Lyssacinosida</taxon>
        <taxon>Leucopsacidae</taxon>
        <taxon>Oopsacas</taxon>
    </lineage>
</organism>
<dbReference type="InterPro" id="IPR017452">
    <property type="entry name" value="GPCR_Rhodpsn_7TM"/>
</dbReference>
<evidence type="ECO:0000259" key="8">
    <source>
        <dbReference type="PROSITE" id="PS50261"/>
    </source>
</evidence>
<dbReference type="InterPro" id="IPR027483">
    <property type="entry name" value="PInositol-4-P-4/5-kinase_C_sf"/>
</dbReference>
<dbReference type="GO" id="GO:0046854">
    <property type="term" value="P:phosphatidylinositol phosphate biosynthetic process"/>
    <property type="evidence" value="ECO:0007669"/>
    <property type="project" value="TreeGrafter"/>
</dbReference>
<evidence type="ECO:0000256" key="7">
    <source>
        <dbReference type="SAM" id="Phobius"/>
    </source>
</evidence>
<evidence type="ECO:0000259" key="10">
    <source>
        <dbReference type="PROSITE" id="PS51455"/>
    </source>
</evidence>
<dbReference type="InterPro" id="IPR000832">
    <property type="entry name" value="GPCR_2_secretin-like"/>
</dbReference>
<sequence length="825" mass="95734">MNIIKFGEGIPSIPFNVSHKIKLNSTLGDLFNEDSYRYFTLIYFIGSLFSMVSLFATITFLLIDKPLRKHPASLVVGRVFSDLIVSTAHVVFFCRHASYDQLFKEELRVFQYACQPYSAAIEFGMLSGYTWNIIFAVDLLLAVRRPFRLHGSYIKYYHTAVWIPSLVITILFTILPLTEWQPYGMSMFFFCWVNVADLTSYTITSILIYFLPTSVMFCFGLVITIRVLYIMKKVALFSPDFKGNIAKLSLGMLFGLGVEWVVALVIWIIDLILIYVLRNEAEQSFGFYHDGAIGAIEYFQVALTYIYSLLHSTRGCIILVAWVYPIYTKNRTARKNKFAMENKVNTRARNRTGEIGRKSRSTSSTQGKTRTGSDERSTLINSENEALVEYMFNSELRRLTVVCINYSILDSAKTAQSQIAGDSHGTFQHHITIDQVIQKSMSMKRHEIRTLQIPAPFMYHKFEFINFSPLVFKNLRDLRGIDEGEFMKSFPLQDNETAAMMEKFTEGKSGSFFFFSYDKKYIVKTINTVELNFMIRNLDPYYRYLKDNPNSLLTRYYGLVKLRFMSEQEFIMVVIMENVFYLEEGLILKERYDLKGSVTNRQTVKRGMGRPRNKTMKDLDMDSYFKFKDISTKKCLLSQLELDTEFLQTHGAMDYSLLVGVTATSEGENTGYSTSMQNNIFNESEQSLPEDVDSSFQWVNYNPQNLHWYRNGARREHAPSSITPFTSPIINPAQSLFSQFRKGYFKVPADKILTRRPSNVETHEKESCFLYIGIIDMLQPYNIEKKIETLIKTKIRFLKEENISSVQPYLYRARFMQFMRNSVFD</sequence>
<feature type="region of interest" description="Disordered" evidence="6">
    <location>
        <begin position="349"/>
        <end position="377"/>
    </location>
</feature>
<keyword evidence="3 7" id="KW-1133">Transmembrane helix</keyword>
<dbReference type="InterPro" id="IPR023610">
    <property type="entry name" value="PInositol-4/5-P-5/4-kinase"/>
</dbReference>
<dbReference type="Proteomes" id="UP001165289">
    <property type="component" value="Unassembled WGS sequence"/>
</dbReference>
<comment type="subcellular location">
    <subcellularLocation>
        <location evidence="1">Membrane</location>
        <topology evidence="1">Multi-pass membrane protein</topology>
    </subcellularLocation>
</comment>
<dbReference type="PROSITE" id="PS50261">
    <property type="entry name" value="G_PROTEIN_RECEP_F2_4"/>
    <property type="match status" value="1"/>
</dbReference>
<dbReference type="GO" id="GO:0004930">
    <property type="term" value="F:G protein-coupled receptor activity"/>
    <property type="evidence" value="ECO:0007669"/>
    <property type="project" value="InterPro"/>
</dbReference>
<keyword evidence="5" id="KW-0808">Transferase</keyword>
<evidence type="ECO:0000313" key="12">
    <source>
        <dbReference type="Proteomes" id="UP001165289"/>
    </source>
</evidence>
<feature type="transmembrane region" description="Helical" evidence="7">
    <location>
        <begin position="41"/>
        <end position="63"/>
    </location>
</feature>
<evidence type="ECO:0008006" key="13">
    <source>
        <dbReference type="Google" id="ProtNLM"/>
    </source>
</evidence>
<evidence type="ECO:0000256" key="5">
    <source>
        <dbReference type="PROSITE-ProRule" id="PRU00781"/>
    </source>
</evidence>
<evidence type="ECO:0000256" key="2">
    <source>
        <dbReference type="ARBA" id="ARBA00022692"/>
    </source>
</evidence>
<dbReference type="Gene3D" id="1.20.1070.10">
    <property type="entry name" value="Rhodopsin 7-helix transmembrane proteins"/>
    <property type="match status" value="1"/>
</dbReference>
<feature type="transmembrane region" description="Helical" evidence="7">
    <location>
        <begin position="119"/>
        <end position="143"/>
    </location>
</feature>
<proteinExistence type="predicted"/>
<dbReference type="SUPFAM" id="SSF56104">
    <property type="entry name" value="SAICAR synthase-like"/>
    <property type="match status" value="1"/>
</dbReference>
<dbReference type="GO" id="GO:0005886">
    <property type="term" value="C:plasma membrane"/>
    <property type="evidence" value="ECO:0007669"/>
    <property type="project" value="TreeGrafter"/>
</dbReference>
<keyword evidence="4 7" id="KW-0472">Membrane</keyword>
<name>A0AAV7JSM3_9METZ</name>
<evidence type="ECO:0000256" key="1">
    <source>
        <dbReference type="ARBA" id="ARBA00004141"/>
    </source>
</evidence>
<keyword evidence="2 7" id="KW-0812">Transmembrane</keyword>
<evidence type="ECO:0000256" key="6">
    <source>
        <dbReference type="SAM" id="MobiDB-lite"/>
    </source>
</evidence>
<feature type="transmembrane region" description="Helical" evidence="7">
    <location>
        <begin position="250"/>
        <end position="277"/>
    </location>
</feature>
<accession>A0AAV7JSM3</accession>
<dbReference type="GO" id="GO:0005524">
    <property type="term" value="F:ATP binding"/>
    <property type="evidence" value="ECO:0007669"/>
    <property type="project" value="UniProtKB-UniRule"/>
</dbReference>
<dbReference type="Pfam" id="PF00002">
    <property type="entry name" value="7tm_2"/>
    <property type="match status" value="1"/>
</dbReference>
<dbReference type="SMART" id="SM00330">
    <property type="entry name" value="PIPKc"/>
    <property type="match status" value="1"/>
</dbReference>
<feature type="transmembrane region" description="Helical" evidence="7">
    <location>
        <begin position="155"/>
        <end position="177"/>
    </location>
</feature>
<protein>
    <recommendedName>
        <fullName evidence="13">PIPK domain-containing protein</fullName>
    </recommendedName>
</protein>
<evidence type="ECO:0000259" key="9">
    <source>
        <dbReference type="PROSITE" id="PS50262"/>
    </source>
</evidence>
<feature type="compositionally biased region" description="Polar residues" evidence="6">
    <location>
        <begin position="361"/>
        <end position="370"/>
    </location>
</feature>
<feature type="transmembrane region" description="Helical" evidence="7">
    <location>
        <begin position="206"/>
        <end position="229"/>
    </location>
</feature>
<evidence type="ECO:0000256" key="3">
    <source>
        <dbReference type="ARBA" id="ARBA00022989"/>
    </source>
</evidence>
<keyword evidence="5" id="KW-0418">Kinase</keyword>
<feature type="domain" description="G-protein coupled receptors family 2 profile 2" evidence="8">
    <location>
        <begin position="39"/>
        <end position="326"/>
    </location>
</feature>
<dbReference type="Pfam" id="PF01504">
    <property type="entry name" value="PIP5K"/>
    <property type="match status" value="1"/>
</dbReference>
<dbReference type="PANTHER" id="PTHR23086">
    <property type="entry name" value="PHOSPHATIDYLINOSITOL-4-PHOSPHATE 5-KINASE"/>
    <property type="match status" value="1"/>
</dbReference>
<dbReference type="InterPro" id="IPR002498">
    <property type="entry name" value="PInositol-4-P-4/5-kinase_core"/>
</dbReference>
<gene>
    <name evidence="11" type="ORF">LOD99_4998</name>
</gene>
<dbReference type="Gene3D" id="3.30.810.10">
    <property type="entry name" value="2-Layer Sandwich"/>
    <property type="match status" value="1"/>
</dbReference>
<dbReference type="InterPro" id="IPR027484">
    <property type="entry name" value="PInositol-4-P-5-kinase_N"/>
</dbReference>
<comment type="caution">
    <text evidence="11">The sequence shown here is derived from an EMBL/GenBank/DDBJ whole genome shotgun (WGS) entry which is preliminary data.</text>
</comment>
<evidence type="ECO:0000256" key="4">
    <source>
        <dbReference type="ARBA" id="ARBA00023136"/>
    </source>
</evidence>
<feature type="domain" description="G-protein coupled receptors family 1 profile" evidence="9">
    <location>
        <begin position="46"/>
        <end position="319"/>
    </location>
</feature>
<keyword evidence="5" id="KW-0547">Nucleotide-binding</keyword>
<keyword evidence="5" id="KW-0067">ATP-binding</keyword>
<keyword evidence="12" id="KW-1185">Reference proteome</keyword>
<dbReference type="Gene3D" id="3.30.800.10">
    <property type="entry name" value="Phosphatidylinositol Phosphate Kinase II Beta"/>
    <property type="match status" value="1"/>
</dbReference>
<dbReference type="EMBL" id="JAKMXF010000302">
    <property type="protein sequence ID" value="KAI6651750.1"/>
    <property type="molecule type" value="Genomic_DNA"/>
</dbReference>